<feature type="transmembrane region" description="Helical" evidence="1">
    <location>
        <begin position="66"/>
        <end position="86"/>
    </location>
</feature>
<keyword evidence="3" id="KW-1185">Reference proteome</keyword>
<dbReference type="EMBL" id="BAAAMR010000084">
    <property type="protein sequence ID" value="GAA2159280.1"/>
    <property type="molecule type" value="Genomic_DNA"/>
</dbReference>
<evidence type="ECO:0000313" key="2">
    <source>
        <dbReference type="EMBL" id="GAA2159280.1"/>
    </source>
</evidence>
<comment type="caution">
    <text evidence="2">The sequence shown here is derived from an EMBL/GenBank/DDBJ whole genome shotgun (WGS) entry which is preliminary data.</text>
</comment>
<evidence type="ECO:0000313" key="3">
    <source>
        <dbReference type="Proteomes" id="UP001501020"/>
    </source>
</evidence>
<keyword evidence="1" id="KW-0812">Transmembrane</keyword>
<protein>
    <recommendedName>
        <fullName evidence="4">DUF1707 domain-containing protein</fullName>
    </recommendedName>
</protein>
<evidence type="ECO:0008006" key="4">
    <source>
        <dbReference type="Google" id="ProtNLM"/>
    </source>
</evidence>
<keyword evidence="1" id="KW-1133">Transmembrane helix</keyword>
<gene>
    <name evidence="2" type="ORF">GCM10009727_70970</name>
</gene>
<name>A0ABP5M6F0_9ACTN</name>
<proteinExistence type="predicted"/>
<sequence>MTTRRLPREDLTAALAARRELGPDYDAAFIETVVDRIEEVLDTSAAASPAPRRRPRAPRASGAGDYSLLLAVLSLLAAIPLSAIAVVNAGGLGLSLAWAGIVMINVAYGLRSRRP</sequence>
<feature type="transmembrane region" description="Helical" evidence="1">
    <location>
        <begin position="92"/>
        <end position="110"/>
    </location>
</feature>
<evidence type="ECO:0000256" key="1">
    <source>
        <dbReference type="SAM" id="Phobius"/>
    </source>
</evidence>
<reference evidence="3" key="1">
    <citation type="journal article" date="2019" name="Int. J. Syst. Evol. Microbiol.">
        <title>The Global Catalogue of Microorganisms (GCM) 10K type strain sequencing project: providing services to taxonomists for standard genome sequencing and annotation.</title>
        <authorList>
            <consortium name="The Broad Institute Genomics Platform"/>
            <consortium name="The Broad Institute Genome Sequencing Center for Infectious Disease"/>
            <person name="Wu L."/>
            <person name="Ma J."/>
        </authorList>
    </citation>
    <scope>NUCLEOTIDE SEQUENCE [LARGE SCALE GENOMIC DNA]</scope>
    <source>
        <strain evidence="3">JCM 13850</strain>
    </source>
</reference>
<keyword evidence="1" id="KW-0472">Membrane</keyword>
<dbReference type="Proteomes" id="UP001501020">
    <property type="component" value="Unassembled WGS sequence"/>
</dbReference>
<dbReference type="RefSeq" id="WP_344277657.1">
    <property type="nucleotide sequence ID" value="NZ_BAAAMR010000084.1"/>
</dbReference>
<organism evidence="2 3">
    <name type="scientific">Actinomadura napierensis</name>
    <dbReference type="NCBI Taxonomy" id="267854"/>
    <lineage>
        <taxon>Bacteria</taxon>
        <taxon>Bacillati</taxon>
        <taxon>Actinomycetota</taxon>
        <taxon>Actinomycetes</taxon>
        <taxon>Streptosporangiales</taxon>
        <taxon>Thermomonosporaceae</taxon>
        <taxon>Actinomadura</taxon>
    </lineage>
</organism>
<accession>A0ABP5M6F0</accession>